<comment type="similarity">
    <text evidence="6">Belongs to the class I-like SAM-binding methyltransferase superfamily. RNA M5U methyltransferase family.</text>
</comment>
<evidence type="ECO:0000313" key="8">
    <source>
        <dbReference type="EMBL" id="TCT07269.1"/>
    </source>
</evidence>
<accession>A0A4R3M4T0</accession>
<sequence length="425" mass="44634">MPNSWSARGMAEATLAITRLGHRGDGIADTPAGEVFVPFTLPGETVLADCDGDRARLIEVRSPSPVRAKPLCRHFGTCGGCALQHMAPRAYRAWKRELVVTALAHRGLAPEVAPLVAIDPRSRRRAVLTARRQGKAVTVGYHARLSHRLIDVEECPVLVPAIEAALPALRRVLEPFVPVKDDLRIGITATRNGLDLALEGPARRGPALVARVVDDVRRMGVARLSIAGEPVLTLAEPAIEVDGIAVVPPPFAFLQAVEAAEIALGSRVVAAVGGARQVADLYSGVGTFSLRLARSARVKAVEGDADALTALAAAAARAAGLKPVETLRRDLARMPLAAGELKGFDAVVFDPPRAGAAAQAAEIARSAVPTVVAVSCNPATLARDLRILVEGGFRIDSVTPVDQFLYAPHIEVVARLSRARGGSGG</sequence>
<keyword evidence="4 6" id="KW-0949">S-adenosyl-L-methionine</keyword>
<evidence type="ECO:0000256" key="6">
    <source>
        <dbReference type="PROSITE-ProRule" id="PRU01024"/>
    </source>
</evidence>
<feature type="binding site" evidence="6">
    <location>
        <position position="255"/>
    </location>
    <ligand>
        <name>S-adenosyl-L-methionine</name>
        <dbReference type="ChEBI" id="CHEBI:59789"/>
    </ligand>
</feature>
<organism evidence="8 9">
    <name type="scientific">Tepidamorphus gemmatus</name>
    <dbReference type="NCBI Taxonomy" id="747076"/>
    <lineage>
        <taxon>Bacteria</taxon>
        <taxon>Pseudomonadati</taxon>
        <taxon>Pseudomonadota</taxon>
        <taxon>Alphaproteobacteria</taxon>
        <taxon>Hyphomicrobiales</taxon>
        <taxon>Tepidamorphaceae</taxon>
        <taxon>Tepidamorphus</taxon>
    </lineage>
</organism>
<evidence type="ECO:0000256" key="3">
    <source>
        <dbReference type="ARBA" id="ARBA00022679"/>
    </source>
</evidence>
<feature type="active site" description="Nucleophile" evidence="6">
    <location>
        <position position="376"/>
    </location>
</feature>
<name>A0A4R3M4T0_9HYPH</name>
<dbReference type="InterPro" id="IPR012340">
    <property type="entry name" value="NA-bd_OB-fold"/>
</dbReference>
<feature type="binding site" evidence="6">
    <location>
        <position position="350"/>
    </location>
    <ligand>
        <name>S-adenosyl-L-methionine</name>
        <dbReference type="ChEBI" id="CHEBI:59789"/>
    </ligand>
</feature>
<dbReference type="InterPro" id="IPR010280">
    <property type="entry name" value="U5_MeTrfase_fam"/>
</dbReference>
<keyword evidence="1" id="KW-0479">Metal-binding</keyword>
<protein>
    <submittedName>
        <fullName evidence="8">23S rRNA m(5)U-1939 methyltransferase</fullName>
    </submittedName>
</protein>
<dbReference type="PROSITE" id="PS01230">
    <property type="entry name" value="TRMA_1"/>
    <property type="match status" value="1"/>
</dbReference>
<evidence type="ECO:0000313" key="9">
    <source>
        <dbReference type="Proteomes" id="UP000295678"/>
    </source>
</evidence>
<dbReference type="GO" id="GO:0070475">
    <property type="term" value="P:rRNA base methylation"/>
    <property type="evidence" value="ECO:0007669"/>
    <property type="project" value="TreeGrafter"/>
</dbReference>
<dbReference type="Gene3D" id="3.40.50.150">
    <property type="entry name" value="Vaccinia Virus protein VP39"/>
    <property type="match status" value="1"/>
</dbReference>
<keyword evidence="9" id="KW-1185">Reference proteome</keyword>
<dbReference type="Proteomes" id="UP000295678">
    <property type="component" value="Unassembled WGS sequence"/>
</dbReference>
<dbReference type="EMBL" id="SMAK01000010">
    <property type="protein sequence ID" value="TCT07269.1"/>
    <property type="molecule type" value="Genomic_DNA"/>
</dbReference>
<evidence type="ECO:0000256" key="7">
    <source>
        <dbReference type="PROSITE-ProRule" id="PRU10015"/>
    </source>
</evidence>
<keyword evidence="3 6" id="KW-0808">Transferase</keyword>
<keyword evidence="1" id="KW-0408">Iron</keyword>
<evidence type="ECO:0000256" key="4">
    <source>
        <dbReference type="ARBA" id="ARBA00022691"/>
    </source>
</evidence>
<feature type="active site" evidence="7">
    <location>
        <position position="376"/>
    </location>
</feature>
<evidence type="ECO:0000256" key="5">
    <source>
        <dbReference type="ARBA" id="ARBA00023014"/>
    </source>
</evidence>
<dbReference type="InterPro" id="IPR029063">
    <property type="entry name" value="SAM-dependent_MTases_sf"/>
</dbReference>
<dbReference type="PANTHER" id="PTHR11061:SF49">
    <property type="entry name" value="23S RRNA (URACIL(1939)-C(5))-METHYLTRANSFERASE RLMD"/>
    <property type="match status" value="1"/>
</dbReference>
<keyword evidence="5" id="KW-0411">Iron-sulfur</keyword>
<dbReference type="PANTHER" id="PTHR11061">
    <property type="entry name" value="RNA M5U METHYLTRANSFERASE"/>
    <property type="match status" value="1"/>
</dbReference>
<dbReference type="Gene3D" id="2.40.50.140">
    <property type="entry name" value="Nucleic acid-binding proteins"/>
    <property type="match status" value="1"/>
</dbReference>
<evidence type="ECO:0000256" key="1">
    <source>
        <dbReference type="ARBA" id="ARBA00022485"/>
    </source>
</evidence>
<dbReference type="InterPro" id="IPR030390">
    <property type="entry name" value="MeTrfase_TrmA_AS"/>
</dbReference>
<dbReference type="GO" id="GO:0070041">
    <property type="term" value="F:rRNA (uridine-C5-)-methyltransferase activity"/>
    <property type="evidence" value="ECO:0007669"/>
    <property type="project" value="TreeGrafter"/>
</dbReference>
<dbReference type="AlphaFoldDB" id="A0A4R3M4T0"/>
<comment type="caution">
    <text evidence="8">The sequence shown here is derived from an EMBL/GenBank/DDBJ whole genome shotgun (WGS) entry which is preliminary data.</text>
</comment>
<dbReference type="PROSITE" id="PS51687">
    <property type="entry name" value="SAM_MT_RNA_M5U"/>
    <property type="match status" value="1"/>
</dbReference>
<feature type="binding site" evidence="6">
    <location>
        <position position="302"/>
    </location>
    <ligand>
        <name>S-adenosyl-L-methionine</name>
        <dbReference type="ChEBI" id="CHEBI:59789"/>
    </ligand>
</feature>
<dbReference type="Pfam" id="PF05958">
    <property type="entry name" value="tRNA_U5-meth_tr"/>
    <property type="match status" value="1"/>
</dbReference>
<feature type="binding site" evidence="6">
    <location>
        <position position="282"/>
    </location>
    <ligand>
        <name>S-adenosyl-L-methionine</name>
        <dbReference type="ChEBI" id="CHEBI:59789"/>
    </ligand>
</feature>
<dbReference type="GO" id="GO:0051539">
    <property type="term" value="F:4 iron, 4 sulfur cluster binding"/>
    <property type="evidence" value="ECO:0007669"/>
    <property type="project" value="UniProtKB-KW"/>
</dbReference>
<reference evidence="8 9" key="1">
    <citation type="submission" date="2019-03" db="EMBL/GenBank/DDBJ databases">
        <title>Genomic Encyclopedia of Type Strains, Phase IV (KMG-IV): sequencing the most valuable type-strain genomes for metagenomic binning, comparative biology and taxonomic classification.</title>
        <authorList>
            <person name="Goeker M."/>
        </authorList>
    </citation>
    <scope>NUCLEOTIDE SEQUENCE [LARGE SCALE GENOMIC DNA]</scope>
    <source>
        <strain evidence="8 9">DSM 19345</strain>
    </source>
</reference>
<keyword evidence="1" id="KW-0004">4Fe-4S</keyword>
<dbReference type="Gene3D" id="2.40.50.1070">
    <property type="match status" value="1"/>
</dbReference>
<dbReference type="SUPFAM" id="SSF53335">
    <property type="entry name" value="S-adenosyl-L-methionine-dependent methyltransferases"/>
    <property type="match status" value="1"/>
</dbReference>
<gene>
    <name evidence="8" type="ORF">EDC22_110116</name>
</gene>
<dbReference type="SUPFAM" id="SSF50249">
    <property type="entry name" value="Nucleic acid-binding proteins"/>
    <property type="match status" value="1"/>
</dbReference>
<keyword evidence="2 6" id="KW-0489">Methyltransferase</keyword>
<proteinExistence type="inferred from homology"/>
<evidence type="ECO:0000256" key="2">
    <source>
        <dbReference type="ARBA" id="ARBA00022603"/>
    </source>
</evidence>